<keyword evidence="2" id="KW-0732">Signal</keyword>
<proteinExistence type="predicted"/>
<dbReference type="GO" id="GO:0004623">
    <property type="term" value="F:phospholipase A2 activity"/>
    <property type="evidence" value="ECO:0007669"/>
    <property type="project" value="InterPro"/>
</dbReference>
<dbReference type="AlphaFoldDB" id="A0A9P0EPK9"/>
<feature type="chain" id="PRO_5040384972" description="Phospholipase A2" evidence="2">
    <location>
        <begin position="17"/>
        <end position="279"/>
    </location>
</feature>
<evidence type="ECO:0000256" key="1">
    <source>
        <dbReference type="SAM" id="MobiDB-lite"/>
    </source>
</evidence>
<dbReference type="InterPro" id="IPR036444">
    <property type="entry name" value="PLipase_A2_dom_sf"/>
</dbReference>
<dbReference type="GO" id="GO:0006644">
    <property type="term" value="P:phospholipid metabolic process"/>
    <property type="evidence" value="ECO:0007669"/>
    <property type="project" value="InterPro"/>
</dbReference>
<sequence>MKPIIFALILAGGTLATHPKVKEKVSIKKTDDLVFRAALPEFINRRNNQDPTTLDWDSDGCTGVPDKPLEFDFLPACYRHDFAYANYKKQDRLNEVARLKIDTIFQEDLYHQCEKQRKHKKSLCRTYANGYFLGARLLGDLNAKLEPRGFPSTQPPAYIPPGIIKTWPDVKPALDKIELSRENYEDLKNRLNGPAKKFVEDIESKIGSPRPTFQEVKNKIDQLVTVMGAKQPPKKESKPETGSKPKTESKPETKSKPETESKPKTEEPKPKKDDSPKTE</sequence>
<dbReference type="Proteomes" id="UP000775872">
    <property type="component" value="Unassembled WGS sequence"/>
</dbReference>
<comment type="caution">
    <text evidence="3">The sequence shown here is derived from an EMBL/GenBank/DDBJ whole genome shotgun (WGS) entry which is preliminary data.</text>
</comment>
<keyword evidence="4" id="KW-1185">Reference proteome</keyword>
<feature type="signal peptide" evidence="2">
    <location>
        <begin position="1"/>
        <end position="16"/>
    </location>
</feature>
<organism evidence="3 4">
    <name type="scientific">Clonostachys solani</name>
    <dbReference type="NCBI Taxonomy" id="160281"/>
    <lineage>
        <taxon>Eukaryota</taxon>
        <taxon>Fungi</taxon>
        <taxon>Dikarya</taxon>
        <taxon>Ascomycota</taxon>
        <taxon>Pezizomycotina</taxon>
        <taxon>Sordariomycetes</taxon>
        <taxon>Hypocreomycetidae</taxon>
        <taxon>Hypocreales</taxon>
        <taxon>Bionectriaceae</taxon>
        <taxon>Clonostachys</taxon>
    </lineage>
</organism>
<name>A0A9P0EPK9_9HYPO</name>
<accession>A0A9P0EPK9</accession>
<evidence type="ECO:0000313" key="4">
    <source>
        <dbReference type="Proteomes" id="UP000775872"/>
    </source>
</evidence>
<dbReference type="Gene3D" id="1.20.90.10">
    <property type="entry name" value="Phospholipase A2 domain"/>
    <property type="match status" value="1"/>
</dbReference>
<feature type="region of interest" description="Disordered" evidence="1">
    <location>
        <begin position="225"/>
        <end position="279"/>
    </location>
</feature>
<dbReference type="SUPFAM" id="SSF48619">
    <property type="entry name" value="Phospholipase A2, PLA2"/>
    <property type="match status" value="1"/>
</dbReference>
<feature type="compositionally biased region" description="Basic and acidic residues" evidence="1">
    <location>
        <begin position="233"/>
        <end position="279"/>
    </location>
</feature>
<protein>
    <recommendedName>
        <fullName evidence="5">Phospholipase A2</fullName>
    </recommendedName>
</protein>
<dbReference type="OrthoDB" id="5120271at2759"/>
<dbReference type="InterPro" id="IPR015141">
    <property type="entry name" value="PLipase_A2_prok/fun"/>
</dbReference>
<dbReference type="Pfam" id="PF09056">
    <property type="entry name" value="Phospholip_A2_3"/>
    <property type="match status" value="1"/>
</dbReference>
<evidence type="ECO:0000256" key="2">
    <source>
        <dbReference type="SAM" id="SignalP"/>
    </source>
</evidence>
<dbReference type="EMBL" id="CABFOC020000074">
    <property type="protein sequence ID" value="CAH0057382.1"/>
    <property type="molecule type" value="Genomic_DNA"/>
</dbReference>
<evidence type="ECO:0000313" key="3">
    <source>
        <dbReference type="EMBL" id="CAH0057382.1"/>
    </source>
</evidence>
<dbReference type="GO" id="GO:0050482">
    <property type="term" value="P:arachidonate secretion"/>
    <property type="evidence" value="ECO:0007669"/>
    <property type="project" value="InterPro"/>
</dbReference>
<reference evidence="3" key="1">
    <citation type="submission" date="2021-10" db="EMBL/GenBank/DDBJ databases">
        <authorList>
            <person name="Piombo E."/>
        </authorList>
    </citation>
    <scope>NUCLEOTIDE SEQUENCE</scope>
</reference>
<gene>
    <name evidence="3" type="ORF">CSOL1703_00007159</name>
</gene>
<evidence type="ECO:0008006" key="5">
    <source>
        <dbReference type="Google" id="ProtNLM"/>
    </source>
</evidence>